<dbReference type="Gene3D" id="2.130.10.10">
    <property type="entry name" value="YVTN repeat-like/Quinoprotein amine dehydrogenase"/>
    <property type="match status" value="1"/>
</dbReference>
<evidence type="ECO:0000313" key="2">
    <source>
        <dbReference type="EMBL" id="TQJ07842.1"/>
    </source>
</evidence>
<dbReference type="AlphaFoldDB" id="A0A542DXM3"/>
<dbReference type="Proteomes" id="UP000317893">
    <property type="component" value="Unassembled WGS sequence"/>
</dbReference>
<organism evidence="2 3">
    <name type="scientific">Lapillicoccus jejuensis</name>
    <dbReference type="NCBI Taxonomy" id="402171"/>
    <lineage>
        <taxon>Bacteria</taxon>
        <taxon>Bacillati</taxon>
        <taxon>Actinomycetota</taxon>
        <taxon>Actinomycetes</taxon>
        <taxon>Micrococcales</taxon>
        <taxon>Intrasporangiaceae</taxon>
        <taxon>Lapillicoccus</taxon>
    </lineage>
</organism>
<dbReference type="NCBIfam" id="NF033206">
    <property type="entry name" value="ScyE_fam"/>
    <property type="match status" value="1"/>
</dbReference>
<dbReference type="EMBL" id="VFMN01000001">
    <property type="protein sequence ID" value="TQJ07842.1"/>
    <property type="molecule type" value="Genomic_DNA"/>
</dbReference>
<dbReference type="InterPro" id="IPR015943">
    <property type="entry name" value="WD40/YVTN_repeat-like_dom_sf"/>
</dbReference>
<gene>
    <name evidence="2" type="ORF">FB458_0913</name>
</gene>
<comment type="caution">
    <text evidence="2">The sequence shown here is derived from an EMBL/GenBank/DDBJ whole genome shotgun (WGS) entry which is preliminary data.</text>
</comment>
<keyword evidence="3" id="KW-1185">Reference proteome</keyword>
<feature type="chain" id="PRO_5038853160" description="ScyD/ScyE family protein" evidence="1">
    <location>
        <begin position="32"/>
        <end position="371"/>
    </location>
</feature>
<feature type="signal peptide" evidence="1">
    <location>
        <begin position="1"/>
        <end position="31"/>
    </location>
</feature>
<name>A0A542DXM3_9MICO</name>
<evidence type="ECO:0008006" key="4">
    <source>
        <dbReference type="Google" id="ProtNLM"/>
    </source>
</evidence>
<dbReference type="OrthoDB" id="928769at2"/>
<sequence length="371" mass="37707">MLRRARSIVVAVASGALALTLAPLTTTSAAASTATATGSTSREVLARDVVGPFNLAVRGDAVLVADGFTGLVSRVTDGHSVPVVTNAPGAAGVEWSTDGSSFAYTTTDDSGNAAFVLHRPGADDLVVDLSGYERMHNPDSVNTYGVLPSANACAKAFFRQVTQGPARYTGLLDAHPYSVAALADGTWAVADAGGNDILRITTDGTVSTMAVLPPQPITITAEQAAALGAPTCIVGTTYRFEPVPTDVEQAPDGRLWVTTLPGGPEGPELGARGSLYRLDASGGSAFKVATGFLGATNLAVGSGRDAKAVFVAELFGGRIAKVQDGRVTTFAQVAGPLGVEVAGGSVYVSTIAQTDDTGAPVGPGKVLRYQR</sequence>
<reference evidence="2 3" key="1">
    <citation type="submission" date="2019-06" db="EMBL/GenBank/DDBJ databases">
        <title>Sequencing the genomes of 1000 actinobacteria strains.</title>
        <authorList>
            <person name="Klenk H.-P."/>
        </authorList>
    </citation>
    <scope>NUCLEOTIDE SEQUENCE [LARGE SCALE GENOMIC DNA]</scope>
    <source>
        <strain evidence="2 3">DSM 18607</strain>
    </source>
</reference>
<dbReference type="InterPro" id="IPR048031">
    <property type="entry name" value="ScyD/ScyE-like"/>
</dbReference>
<dbReference type="RefSeq" id="WP_141847148.1">
    <property type="nucleotide sequence ID" value="NZ_BAAAPR010000017.1"/>
</dbReference>
<protein>
    <recommendedName>
        <fullName evidence="4">ScyD/ScyE family protein</fullName>
    </recommendedName>
</protein>
<evidence type="ECO:0000256" key="1">
    <source>
        <dbReference type="SAM" id="SignalP"/>
    </source>
</evidence>
<dbReference type="SUPFAM" id="SSF63829">
    <property type="entry name" value="Calcium-dependent phosphotriesterase"/>
    <property type="match status" value="1"/>
</dbReference>
<dbReference type="SUPFAM" id="SSF101898">
    <property type="entry name" value="NHL repeat"/>
    <property type="match status" value="1"/>
</dbReference>
<evidence type="ECO:0000313" key="3">
    <source>
        <dbReference type="Proteomes" id="UP000317893"/>
    </source>
</evidence>
<accession>A0A542DXM3</accession>
<proteinExistence type="predicted"/>
<keyword evidence="1" id="KW-0732">Signal</keyword>